<proteinExistence type="predicted"/>
<dbReference type="EMBL" id="JAAIUW010000002">
    <property type="protein sequence ID" value="KAF7842271.1"/>
    <property type="molecule type" value="Genomic_DNA"/>
</dbReference>
<dbReference type="PANTHER" id="PTHR31284:SF21">
    <property type="entry name" value="PLANT ACID PHOSPHATASE"/>
    <property type="match status" value="1"/>
</dbReference>
<keyword evidence="4" id="KW-1185">Reference proteome</keyword>
<evidence type="ECO:0000313" key="4">
    <source>
        <dbReference type="Proteomes" id="UP000634136"/>
    </source>
</evidence>
<dbReference type="AlphaFoldDB" id="A0A834XDS9"/>
<reference evidence="3" key="1">
    <citation type="submission" date="2020-09" db="EMBL/GenBank/DDBJ databases">
        <title>Genome-Enabled Discovery of Anthraquinone Biosynthesis in Senna tora.</title>
        <authorList>
            <person name="Kang S.-H."/>
            <person name="Pandey R.P."/>
            <person name="Lee C.-M."/>
            <person name="Sim J.-S."/>
            <person name="Jeong J.-T."/>
            <person name="Choi B.-S."/>
            <person name="Jung M."/>
            <person name="Ginzburg D."/>
            <person name="Zhao K."/>
            <person name="Won S.Y."/>
            <person name="Oh T.-J."/>
            <person name="Yu Y."/>
            <person name="Kim N.-H."/>
            <person name="Lee O.R."/>
            <person name="Lee T.-H."/>
            <person name="Bashyal P."/>
            <person name="Kim T.-S."/>
            <person name="Lee W.-H."/>
            <person name="Kawkins C."/>
            <person name="Kim C.-K."/>
            <person name="Kim J.S."/>
            <person name="Ahn B.O."/>
            <person name="Rhee S.Y."/>
            <person name="Sohng J.K."/>
        </authorList>
    </citation>
    <scope>NUCLEOTIDE SEQUENCE</scope>
    <source>
        <tissue evidence="3">Leaf</tissue>
    </source>
</reference>
<dbReference type="InterPro" id="IPR005519">
    <property type="entry name" value="Acid_phosphat_B-like"/>
</dbReference>
<keyword evidence="2" id="KW-1133">Transmembrane helix</keyword>
<sequence>MIGGEYEKDLEDVTERILHYALHIPLSSDGFDAWVFDVDDTCISNLSYYKSTRFGYIYIHIYLLIQLIIFISFNLFTYIYMYRCDPFDSSKFKEWIMKGQCPAVPAVLLLFKELVQRGFKVFLLTGRDQATLSHITTHNLHTQSYLSYHRLILRPLSSSMKVFNLMFIGEYGVFQRQDDEAALISFFFFYSQANGNGFGKHHQDSHLRLDLLPKLGCRKMGSTLSS</sequence>
<comment type="caution">
    <text evidence="3">The sequence shown here is derived from an EMBL/GenBank/DDBJ whole genome shotgun (WGS) entry which is preliminary data.</text>
</comment>
<dbReference type="SUPFAM" id="SSF56784">
    <property type="entry name" value="HAD-like"/>
    <property type="match status" value="1"/>
</dbReference>
<keyword evidence="2" id="KW-0812">Transmembrane</keyword>
<name>A0A834XDS9_9FABA</name>
<feature type="transmembrane region" description="Helical" evidence="2">
    <location>
        <begin position="57"/>
        <end position="81"/>
    </location>
</feature>
<dbReference type="PANTHER" id="PTHR31284">
    <property type="entry name" value="ACID PHOSPHATASE-LIKE PROTEIN"/>
    <property type="match status" value="1"/>
</dbReference>
<keyword evidence="1" id="KW-0732">Signal</keyword>
<evidence type="ECO:0000256" key="2">
    <source>
        <dbReference type="SAM" id="Phobius"/>
    </source>
</evidence>
<evidence type="ECO:0000256" key="1">
    <source>
        <dbReference type="ARBA" id="ARBA00022729"/>
    </source>
</evidence>
<dbReference type="InterPro" id="IPR023214">
    <property type="entry name" value="HAD_sf"/>
</dbReference>
<dbReference type="InterPro" id="IPR036412">
    <property type="entry name" value="HAD-like_sf"/>
</dbReference>
<evidence type="ECO:0000313" key="3">
    <source>
        <dbReference type="EMBL" id="KAF7842271.1"/>
    </source>
</evidence>
<organism evidence="3 4">
    <name type="scientific">Senna tora</name>
    <dbReference type="NCBI Taxonomy" id="362788"/>
    <lineage>
        <taxon>Eukaryota</taxon>
        <taxon>Viridiplantae</taxon>
        <taxon>Streptophyta</taxon>
        <taxon>Embryophyta</taxon>
        <taxon>Tracheophyta</taxon>
        <taxon>Spermatophyta</taxon>
        <taxon>Magnoliopsida</taxon>
        <taxon>eudicotyledons</taxon>
        <taxon>Gunneridae</taxon>
        <taxon>Pentapetalae</taxon>
        <taxon>rosids</taxon>
        <taxon>fabids</taxon>
        <taxon>Fabales</taxon>
        <taxon>Fabaceae</taxon>
        <taxon>Caesalpinioideae</taxon>
        <taxon>Cassia clade</taxon>
        <taxon>Senna</taxon>
    </lineage>
</organism>
<dbReference type="Proteomes" id="UP000634136">
    <property type="component" value="Unassembled WGS sequence"/>
</dbReference>
<gene>
    <name evidence="3" type="ORF">G2W53_004569</name>
</gene>
<dbReference type="Pfam" id="PF03767">
    <property type="entry name" value="Acid_phosphat_B"/>
    <property type="match status" value="2"/>
</dbReference>
<keyword evidence="2" id="KW-0472">Membrane</keyword>
<dbReference type="OrthoDB" id="59415at2759"/>
<protein>
    <submittedName>
        <fullName evidence="3">Acid phosphatase 1-like</fullName>
    </submittedName>
</protein>
<dbReference type="Gene3D" id="3.40.50.1000">
    <property type="entry name" value="HAD superfamily/HAD-like"/>
    <property type="match status" value="1"/>
</dbReference>
<accession>A0A834XDS9</accession>